<evidence type="ECO:0000256" key="11">
    <source>
        <dbReference type="SAM" id="MobiDB-lite"/>
    </source>
</evidence>
<evidence type="ECO:0000256" key="3">
    <source>
        <dbReference type="ARBA" id="ARBA00004782"/>
    </source>
</evidence>
<organism evidence="14 15">
    <name type="scientific">Tenacibaculum dicentrarchi</name>
    <dbReference type="NCBI Taxonomy" id="669041"/>
    <lineage>
        <taxon>Bacteria</taxon>
        <taxon>Pseudomonadati</taxon>
        <taxon>Bacteroidota</taxon>
        <taxon>Flavobacteriia</taxon>
        <taxon>Flavobacteriales</taxon>
        <taxon>Flavobacteriaceae</taxon>
        <taxon>Tenacibaculum</taxon>
    </lineage>
</organism>
<evidence type="ECO:0000256" key="9">
    <source>
        <dbReference type="ARBA" id="ARBA00022878"/>
    </source>
</evidence>
<dbReference type="NCBIfam" id="TIGR01266">
    <property type="entry name" value="fum_ac_acetase"/>
    <property type="match status" value="1"/>
</dbReference>
<keyword evidence="10" id="KW-0585">Phenylalanine catabolism</keyword>
<dbReference type="PANTHER" id="PTHR43069:SF2">
    <property type="entry name" value="FUMARYLACETOACETASE"/>
    <property type="match status" value="1"/>
</dbReference>
<evidence type="ECO:0000256" key="7">
    <source>
        <dbReference type="ARBA" id="ARBA00022837"/>
    </source>
</evidence>
<evidence type="ECO:0000256" key="2">
    <source>
        <dbReference type="ARBA" id="ARBA00001946"/>
    </source>
</evidence>
<dbReference type="SUPFAM" id="SSF56529">
    <property type="entry name" value="FAH"/>
    <property type="match status" value="1"/>
</dbReference>
<evidence type="ECO:0000313" key="15">
    <source>
        <dbReference type="Proteomes" id="UP001497514"/>
    </source>
</evidence>
<keyword evidence="9" id="KW-0828">Tyrosine catabolism</keyword>
<feature type="domain" description="Fumarylacetoacetase N-terminal" evidence="13">
    <location>
        <begin position="25"/>
        <end position="127"/>
    </location>
</feature>
<keyword evidence="15" id="KW-1185">Reference proteome</keyword>
<dbReference type="Pfam" id="PF09298">
    <property type="entry name" value="FAA_hydrolase_N"/>
    <property type="match status" value="1"/>
</dbReference>
<dbReference type="PANTHER" id="PTHR43069">
    <property type="entry name" value="FUMARYLACETOACETASE"/>
    <property type="match status" value="1"/>
</dbReference>
<evidence type="ECO:0000256" key="6">
    <source>
        <dbReference type="ARBA" id="ARBA00022801"/>
    </source>
</evidence>
<dbReference type="Proteomes" id="UP001497514">
    <property type="component" value="Chromosome"/>
</dbReference>
<dbReference type="SUPFAM" id="SSF63433">
    <property type="entry name" value="Fumarylacetoacetate hydrolase, FAH, N-terminal domain"/>
    <property type="match status" value="1"/>
</dbReference>
<dbReference type="InterPro" id="IPR036462">
    <property type="entry name" value="Fumarylacetoacetase_N_sf"/>
</dbReference>
<dbReference type="InterPro" id="IPR005959">
    <property type="entry name" value="Fumarylacetoacetase"/>
</dbReference>
<evidence type="ECO:0000256" key="4">
    <source>
        <dbReference type="ARBA" id="ARBA00012094"/>
    </source>
</evidence>
<evidence type="ECO:0000259" key="13">
    <source>
        <dbReference type="Pfam" id="PF09298"/>
    </source>
</evidence>
<keyword evidence="8" id="KW-0460">Magnesium</keyword>
<dbReference type="InterPro" id="IPR036663">
    <property type="entry name" value="Fumarylacetoacetase_C_sf"/>
</dbReference>
<protein>
    <recommendedName>
        <fullName evidence="4">fumarylacetoacetase</fullName>
        <ecNumber evidence="4">3.7.1.2</ecNumber>
    </recommendedName>
</protein>
<proteinExistence type="predicted"/>
<accession>A0ABP1EIR2</accession>
<name>A0ABP1EIR2_9FLAO</name>
<sequence>MKITANNPNRKSWLPVEQDSDFPIQNIPFGVFITKDDIVTIGTRIGNFAIDLGALHQLGYFENIPLTDDIFLQDTLNDFIADGRKTWRLVRNKIADIFDLNNDDLFKNEEHKESIIFKIEDVEMQLPVSVGDYTDFYASKEHATNVGSLFRDPENALLPNWLHIPIGYHGRSSSIIPSGTPVRRPVGQQKPSEGSTTPNFGASKLLDFELEMAFITTVANDLGDRIPIQDADEYIFGLVLFNDWSARDIQAWEYVPLGPFLGKSFASTISPWIVTLDALAPFRVDNPKKVHEPLPYLKKEGKDSFDINLQMAIQPEGKEETVVCNSNFKYMYWTMAQQLAHHTINGCPINAGDMMGSGTISGPTKDSFGSMLELTWRGQNPLKMNDGSHRKFINDHDTVIMRGYSKNDEVRIGFGECIGKVLPAIEF</sequence>
<comment type="cofactor">
    <cofactor evidence="2">
        <name>Mg(2+)</name>
        <dbReference type="ChEBI" id="CHEBI:18420"/>
    </cofactor>
</comment>
<gene>
    <name evidence="14" type="ORF">TD3509T_1099</name>
</gene>
<evidence type="ECO:0000313" key="14">
    <source>
        <dbReference type="EMBL" id="CAL2080983.1"/>
    </source>
</evidence>
<keyword evidence="6" id="KW-0378">Hydrolase</keyword>
<dbReference type="EMBL" id="OZ038524">
    <property type="protein sequence ID" value="CAL2080983.1"/>
    <property type="molecule type" value="Genomic_DNA"/>
</dbReference>
<dbReference type="Gene3D" id="3.90.850.10">
    <property type="entry name" value="Fumarylacetoacetase-like, C-terminal domain"/>
    <property type="match status" value="1"/>
</dbReference>
<keyword evidence="5" id="KW-0479">Metal-binding</keyword>
<dbReference type="InterPro" id="IPR015377">
    <property type="entry name" value="Fumarylacetoacetase_N"/>
</dbReference>
<feature type="domain" description="Fumarylacetoacetase-like C-terminal" evidence="12">
    <location>
        <begin position="133"/>
        <end position="416"/>
    </location>
</feature>
<dbReference type="Pfam" id="PF01557">
    <property type="entry name" value="FAA_hydrolase"/>
    <property type="match status" value="1"/>
</dbReference>
<evidence type="ECO:0000256" key="1">
    <source>
        <dbReference type="ARBA" id="ARBA00001913"/>
    </source>
</evidence>
<comment type="cofactor">
    <cofactor evidence="1">
        <name>Ca(2+)</name>
        <dbReference type="ChEBI" id="CHEBI:29108"/>
    </cofactor>
</comment>
<dbReference type="EC" id="3.7.1.2" evidence="4"/>
<dbReference type="RefSeq" id="WP_101903722.1">
    <property type="nucleotide sequence ID" value="NZ_OZ038524.1"/>
</dbReference>
<keyword evidence="7" id="KW-0106">Calcium</keyword>
<dbReference type="Gene3D" id="2.30.30.230">
    <property type="entry name" value="Fumarylacetoacetase, N-terminal domain"/>
    <property type="match status" value="1"/>
</dbReference>
<feature type="region of interest" description="Disordered" evidence="11">
    <location>
        <begin position="177"/>
        <end position="200"/>
    </location>
</feature>
<dbReference type="InterPro" id="IPR011234">
    <property type="entry name" value="Fumarylacetoacetase-like_C"/>
</dbReference>
<feature type="compositionally biased region" description="Polar residues" evidence="11">
    <location>
        <begin position="189"/>
        <end position="200"/>
    </location>
</feature>
<reference evidence="14 15" key="1">
    <citation type="submission" date="2024-05" db="EMBL/GenBank/DDBJ databases">
        <authorList>
            <person name="Duchaud E."/>
        </authorList>
    </citation>
    <scope>NUCLEOTIDE SEQUENCE [LARGE SCALE GENOMIC DNA]</scope>
    <source>
        <strain evidence="14">Ena-SAMPLE-TAB-13-05-2024-13:56:06:370-140309</strain>
    </source>
</reference>
<evidence type="ECO:0000256" key="10">
    <source>
        <dbReference type="ARBA" id="ARBA00023232"/>
    </source>
</evidence>
<evidence type="ECO:0000256" key="5">
    <source>
        <dbReference type="ARBA" id="ARBA00022723"/>
    </source>
</evidence>
<comment type="pathway">
    <text evidence="3">Amino-acid degradation; L-phenylalanine degradation; acetoacetate and fumarate from L-phenylalanine: step 6/6.</text>
</comment>
<evidence type="ECO:0000259" key="12">
    <source>
        <dbReference type="Pfam" id="PF01557"/>
    </source>
</evidence>
<evidence type="ECO:0000256" key="8">
    <source>
        <dbReference type="ARBA" id="ARBA00022842"/>
    </source>
</evidence>